<organism evidence="1 2">
    <name type="scientific">Actinoalloteichus hymeniacidonis</name>
    <dbReference type="NCBI Taxonomy" id="340345"/>
    <lineage>
        <taxon>Bacteria</taxon>
        <taxon>Bacillati</taxon>
        <taxon>Actinomycetota</taxon>
        <taxon>Actinomycetes</taxon>
        <taxon>Pseudonocardiales</taxon>
        <taxon>Pseudonocardiaceae</taxon>
        <taxon>Actinoalloteichus</taxon>
    </lineage>
</organism>
<keyword evidence="2" id="KW-1185">Reference proteome</keyword>
<proteinExistence type="predicted"/>
<protein>
    <submittedName>
        <fullName evidence="1">Uncharacterized protein</fullName>
    </submittedName>
</protein>
<reference evidence="2" key="1">
    <citation type="submission" date="2016-03" db="EMBL/GenBank/DDBJ databases">
        <title>Complete genome sequence of the type strain Actinoalloteichus hymeniacidonis DSM 45092.</title>
        <authorList>
            <person name="Schaffert L."/>
            <person name="Albersmeier A."/>
            <person name="Winkler A."/>
            <person name="Kalinowski J."/>
            <person name="Zotchev S."/>
            <person name="Ruckert C."/>
        </authorList>
    </citation>
    <scope>NUCLEOTIDE SEQUENCE [LARGE SCALE GENOMIC DNA]</scope>
    <source>
        <strain evidence="2">HPA177(T) (DSM 45092(T))</strain>
    </source>
</reference>
<gene>
    <name evidence="1" type="ORF">TL08_08995</name>
</gene>
<name>A0AAC9HNI2_9PSEU</name>
<dbReference type="AlphaFoldDB" id="A0AAC9HNI2"/>
<sequence>MMDGASDIVVTPRVRNWSVSAIALLVSLIAGSGIEGSSSGSLITSWGSARVCLPLAAGESRVTASSTVRNEGPEPVTIIAITPIDAHDAQLADADLVPMPTVPDADGSFTIAPGFGASYPPAENLETPASAALWADRRQAIGSVIAPETTWNLAYSVSTERAGSIQGLAIDYESANGQRHRTRTHLAVELRSQCLGSTAENA</sequence>
<dbReference type="Proteomes" id="UP000095210">
    <property type="component" value="Chromosome"/>
</dbReference>
<dbReference type="EMBL" id="CP014859">
    <property type="protein sequence ID" value="AOS62614.1"/>
    <property type="molecule type" value="Genomic_DNA"/>
</dbReference>
<dbReference type="KEGG" id="ahm:TL08_08995"/>
<evidence type="ECO:0000313" key="1">
    <source>
        <dbReference type="EMBL" id="AOS62614.1"/>
    </source>
</evidence>
<evidence type="ECO:0000313" key="2">
    <source>
        <dbReference type="Proteomes" id="UP000095210"/>
    </source>
</evidence>
<accession>A0AAC9HNI2</accession>